<dbReference type="InterPro" id="IPR039910">
    <property type="entry name" value="D15-like"/>
</dbReference>
<sequence>MAKDPNVDYQALFEQIKTAPCKVSQVEKANDVKGEPLRTKPHLIDRELERVYAASTLEEIHAALEEAGRNLQQLGVFKRMDMLLNELPEDEPDACSLVLDLEEKNWYKVHAATYVQGNENTFEAGAGLHNITGHAEHLVASVEYGTQSSSQASLSYEQPRVLGFPAVLDARLHRLVNSHQRASSFTETLRGGALGVKSLSGRHSLQYEMGWRRLEDVAGRVASRAVLAQAGDYLKAAARYTFMVDNRDQPGAPTQGWAVRACTEVAGLAPGAGSLRFAKQQIDAQYLIRLASFLNLSFTASAGAMLPWDLERLPRVSPVQPTCIADRFFLGGPSSLRGFRTKGVGPTDTRRPQAGEPADSGPAKRDALGGDLYASVMAAANFPLPHPAFKALNAHGHIFANGGSLVQLSGVNQPIPQRVREFGNTWRWSVGAGVVLPTWVGRFEANYVAVLSAQEHDRVKRGLQLGFASSIFL</sequence>
<comment type="similarity">
    <text evidence="2">Belongs to the SAM50/omp85 family.</text>
</comment>
<evidence type="ECO:0000256" key="6">
    <source>
        <dbReference type="ARBA" id="ARBA00023136"/>
    </source>
</evidence>
<reference evidence="10" key="1">
    <citation type="submission" date="2017-08" db="EMBL/GenBank/DDBJ databases">
        <authorList>
            <person name="Polle J.E."/>
            <person name="Barry K."/>
            <person name="Cushman J."/>
            <person name="Schmutz J."/>
            <person name="Tran D."/>
            <person name="Hathwaick L.T."/>
            <person name="Yim W.C."/>
            <person name="Jenkins J."/>
            <person name="Mckie-Krisberg Z.M."/>
            <person name="Prochnik S."/>
            <person name="Lindquist E."/>
            <person name="Dockter R.B."/>
            <person name="Adam C."/>
            <person name="Molina H."/>
            <person name="Bunkerborg J."/>
            <person name="Jin E."/>
            <person name="Buchheim M."/>
            <person name="Magnuson J."/>
        </authorList>
    </citation>
    <scope>NUCLEOTIDE SEQUENCE</scope>
    <source>
        <strain evidence="10">CCAP 19/18</strain>
    </source>
</reference>
<evidence type="ECO:0000256" key="5">
    <source>
        <dbReference type="ARBA" id="ARBA00022805"/>
    </source>
</evidence>
<dbReference type="Pfam" id="PF01103">
    <property type="entry name" value="Omp85"/>
    <property type="match status" value="1"/>
</dbReference>
<evidence type="ECO:0000313" key="10">
    <source>
        <dbReference type="EMBL" id="KAF5832207.1"/>
    </source>
</evidence>
<protein>
    <submittedName>
        <fullName evidence="10">Surface antigen-domain-containing protein</fullName>
    </submittedName>
</protein>
<evidence type="ECO:0000256" key="2">
    <source>
        <dbReference type="ARBA" id="ARBA00010913"/>
    </source>
</evidence>
<dbReference type="PANTHER" id="PTHR12815">
    <property type="entry name" value="SORTING AND ASSEMBLY MACHINERY SAMM50 PROTEIN FAMILY MEMBER"/>
    <property type="match status" value="1"/>
</dbReference>
<keyword evidence="4" id="KW-0812">Transmembrane</keyword>
<evidence type="ECO:0000256" key="4">
    <source>
        <dbReference type="ARBA" id="ARBA00022692"/>
    </source>
</evidence>
<evidence type="ECO:0000313" key="11">
    <source>
        <dbReference type="Proteomes" id="UP000815325"/>
    </source>
</evidence>
<evidence type="ECO:0000256" key="3">
    <source>
        <dbReference type="ARBA" id="ARBA00022452"/>
    </source>
</evidence>
<keyword evidence="11" id="KW-1185">Reference proteome</keyword>
<keyword evidence="5" id="KW-1002">Plastid outer membrane</keyword>
<dbReference type="InterPro" id="IPR000184">
    <property type="entry name" value="Bac_surfAg_D15"/>
</dbReference>
<feature type="region of interest" description="Disordered" evidence="8">
    <location>
        <begin position="339"/>
        <end position="364"/>
    </location>
</feature>
<keyword evidence="6" id="KW-0472">Membrane</keyword>
<keyword evidence="3" id="KW-1134">Transmembrane beta strand</keyword>
<organism evidence="10 11">
    <name type="scientific">Dunaliella salina</name>
    <name type="common">Green alga</name>
    <name type="synonym">Protococcus salinus</name>
    <dbReference type="NCBI Taxonomy" id="3046"/>
    <lineage>
        <taxon>Eukaryota</taxon>
        <taxon>Viridiplantae</taxon>
        <taxon>Chlorophyta</taxon>
        <taxon>core chlorophytes</taxon>
        <taxon>Chlorophyceae</taxon>
        <taxon>CS clade</taxon>
        <taxon>Chlamydomonadales</taxon>
        <taxon>Dunaliellaceae</taxon>
        <taxon>Dunaliella</taxon>
    </lineage>
</organism>
<evidence type="ECO:0000259" key="9">
    <source>
        <dbReference type="Pfam" id="PF01103"/>
    </source>
</evidence>
<evidence type="ECO:0000256" key="7">
    <source>
        <dbReference type="ARBA" id="ARBA00024013"/>
    </source>
</evidence>
<dbReference type="PANTHER" id="PTHR12815:SF18">
    <property type="entry name" value="SORTING AND ASSEMBLY MACHINERY COMPONENT 50 HOMOLOG"/>
    <property type="match status" value="1"/>
</dbReference>
<feature type="domain" description="Bacterial surface antigen (D15)" evidence="9">
    <location>
        <begin position="130"/>
        <end position="467"/>
    </location>
</feature>
<keyword evidence="5" id="KW-0934">Plastid</keyword>
<evidence type="ECO:0000256" key="8">
    <source>
        <dbReference type="SAM" id="MobiDB-lite"/>
    </source>
</evidence>
<dbReference type="Gene3D" id="2.40.160.50">
    <property type="entry name" value="membrane protein fhac: a member of the omp85/tpsb transporter family"/>
    <property type="match status" value="1"/>
</dbReference>
<dbReference type="Proteomes" id="UP000815325">
    <property type="component" value="Unassembled WGS sequence"/>
</dbReference>
<gene>
    <name evidence="10" type="ORF">DUNSADRAFT_11991</name>
</gene>
<comment type="subcellular location">
    <subcellularLocation>
        <location evidence="1">Mitochondrion outer membrane</location>
        <topology evidence="1">Multi-pass membrane protein</topology>
    </subcellularLocation>
    <subcellularLocation>
        <location evidence="7">Plastid</location>
        <location evidence="7">Chloroplast outer membrane</location>
    </subcellularLocation>
</comment>
<proteinExistence type="inferred from homology"/>
<name>A0ABQ7GC69_DUNSA</name>
<comment type="caution">
    <text evidence="10">The sequence shown here is derived from an EMBL/GenBank/DDBJ whole genome shotgun (WGS) entry which is preliminary data.</text>
</comment>
<evidence type="ECO:0000256" key="1">
    <source>
        <dbReference type="ARBA" id="ARBA00004374"/>
    </source>
</evidence>
<dbReference type="EMBL" id="MU069890">
    <property type="protein sequence ID" value="KAF5832207.1"/>
    <property type="molecule type" value="Genomic_DNA"/>
</dbReference>
<accession>A0ABQ7GC69</accession>